<organism evidence="2 3">
    <name type="scientific">Elysia marginata</name>
    <dbReference type="NCBI Taxonomy" id="1093978"/>
    <lineage>
        <taxon>Eukaryota</taxon>
        <taxon>Metazoa</taxon>
        <taxon>Spiralia</taxon>
        <taxon>Lophotrochozoa</taxon>
        <taxon>Mollusca</taxon>
        <taxon>Gastropoda</taxon>
        <taxon>Heterobranchia</taxon>
        <taxon>Euthyneura</taxon>
        <taxon>Panpulmonata</taxon>
        <taxon>Sacoglossa</taxon>
        <taxon>Placobranchoidea</taxon>
        <taxon>Plakobranchidae</taxon>
        <taxon>Elysia</taxon>
    </lineage>
</organism>
<dbReference type="Proteomes" id="UP000762676">
    <property type="component" value="Unassembled WGS sequence"/>
</dbReference>
<protein>
    <submittedName>
        <fullName evidence="2">Uncharacterized protein</fullName>
    </submittedName>
</protein>
<proteinExistence type="predicted"/>
<evidence type="ECO:0000313" key="2">
    <source>
        <dbReference type="EMBL" id="GFS08604.1"/>
    </source>
</evidence>
<keyword evidence="1" id="KW-0732">Signal</keyword>
<dbReference type="EMBL" id="BMAT01006227">
    <property type="protein sequence ID" value="GFS08604.1"/>
    <property type="molecule type" value="Genomic_DNA"/>
</dbReference>
<gene>
    <name evidence="2" type="ORF">ElyMa_003017900</name>
</gene>
<reference evidence="2 3" key="1">
    <citation type="journal article" date="2021" name="Elife">
        <title>Chloroplast acquisition without the gene transfer in kleptoplastic sea slugs, Plakobranchus ocellatus.</title>
        <authorList>
            <person name="Maeda T."/>
            <person name="Takahashi S."/>
            <person name="Yoshida T."/>
            <person name="Shimamura S."/>
            <person name="Takaki Y."/>
            <person name="Nagai Y."/>
            <person name="Toyoda A."/>
            <person name="Suzuki Y."/>
            <person name="Arimoto A."/>
            <person name="Ishii H."/>
            <person name="Satoh N."/>
            <person name="Nishiyama T."/>
            <person name="Hasebe M."/>
            <person name="Maruyama T."/>
            <person name="Minagawa J."/>
            <person name="Obokata J."/>
            <person name="Shigenobu S."/>
        </authorList>
    </citation>
    <scope>NUCLEOTIDE SEQUENCE [LARGE SCALE GENOMIC DNA]</scope>
</reference>
<evidence type="ECO:0000256" key="1">
    <source>
        <dbReference type="SAM" id="SignalP"/>
    </source>
</evidence>
<feature type="chain" id="PRO_5043382985" evidence="1">
    <location>
        <begin position="23"/>
        <end position="209"/>
    </location>
</feature>
<accession>A0AAV4IDY8</accession>
<feature type="signal peptide" evidence="1">
    <location>
        <begin position="1"/>
        <end position="22"/>
    </location>
</feature>
<dbReference type="AlphaFoldDB" id="A0AAV4IDY8"/>
<keyword evidence="3" id="KW-1185">Reference proteome</keyword>
<name>A0AAV4IDY8_9GAST</name>
<comment type="caution">
    <text evidence="2">The sequence shown here is derived from an EMBL/GenBank/DDBJ whole genome shotgun (WGS) entry which is preliminary data.</text>
</comment>
<sequence>MKLSSLKLVVWILWLFIKQNQASELSLTYPGHPDIVYLSLPLQGVCTGKPGPGGQLRLEVRYYAKMFGEYNYYVRNKSMAVWKPMEKTVVKILPDPDVTKLAFKFCVSKQMLPSVMIRCTSYNYFGVLNGVTSKTVDLTPVQCLSQRILKLEQFSRLRSAIQCWSQNILKLEQFSRLRSAVQCLSQRILKLEQFSRLRSAIQCWSQNIL</sequence>
<evidence type="ECO:0000313" key="3">
    <source>
        <dbReference type="Proteomes" id="UP000762676"/>
    </source>
</evidence>